<evidence type="ECO:0000313" key="2">
    <source>
        <dbReference type="EMBL" id="KAH7968576.1"/>
    </source>
</evidence>
<evidence type="ECO:0000256" key="1">
    <source>
        <dbReference type="ARBA" id="ARBA00022737"/>
    </source>
</evidence>
<accession>A0A9D4Q6H7</accession>
<dbReference type="SUPFAM" id="SSF52047">
    <property type="entry name" value="RNI-like"/>
    <property type="match status" value="1"/>
</dbReference>
<reference evidence="2" key="2">
    <citation type="submission" date="2021-09" db="EMBL/GenBank/DDBJ databases">
        <authorList>
            <person name="Jia N."/>
            <person name="Wang J."/>
            <person name="Shi W."/>
            <person name="Du L."/>
            <person name="Sun Y."/>
            <person name="Zhan W."/>
            <person name="Jiang J."/>
            <person name="Wang Q."/>
            <person name="Zhang B."/>
            <person name="Ji P."/>
            <person name="Sakyi L.B."/>
            <person name="Cui X."/>
            <person name="Yuan T."/>
            <person name="Jiang B."/>
            <person name="Yang W."/>
            <person name="Lam T.T.-Y."/>
            <person name="Chang Q."/>
            <person name="Ding S."/>
            <person name="Wang X."/>
            <person name="Zhu J."/>
            <person name="Ruan X."/>
            <person name="Zhao L."/>
            <person name="Wei J."/>
            <person name="Que T."/>
            <person name="Du C."/>
            <person name="Cheng J."/>
            <person name="Dai P."/>
            <person name="Han X."/>
            <person name="Huang E."/>
            <person name="Gao Y."/>
            <person name="Liu J."/>
            <person name="Shao H."/>
            <person name="Ye R."/>
            <person name="Li L."/>
            <person name="Wei W."/>
            <person name="Wang X."/>
            <person name="Wang C."/>
            <person name="Huo Q."/>
            <person name="Li W."/>
            <person name="Guo W."/>
            <person name="Chen H."/>
            <person name="Chen S."/>
            <person name="Zhou L."/>
            <person name="Zhou L."/>
            <person name="Ni X."/>
            <person name="Tian J."/>
            <person name="Zhou Y."/>
            <person name="Sheng Y."/>
            <person name="Liu T."/>
            <person name="Pan Y."/>
            <person name="Xia L."/>
            <person name="Li J."/>
            <person name="Zhao F."/>
            <person name="Cao W."/>
        </authorList>
    </citation>
    <scope>NUCLEOTIDE SEQUENCE</scope>
    <source>
        <strain evidence="2">Rsan-2018</strain>
        <tissue evidence="2">Larvae</tissue>
    </source>
</reference>
<organism evidence="2 3">
    <name type="scientific">Rhipicephalus sanguineus</name>
    <name type="common">Brown dog tick</name>
    <name type="synonym">Ixodes sanguineus</name>
    <dbReference type="NCBI Taxonomy" id="34632"/>
    <lineage>
        <taxon>Eukaryota</taxon>
        <taxon>Metazoa</taxon>
        <taxon>Ecdysozoa</taxon>
        <taxon>Arthropoda</taxon>
        <taxon>Chelicerata</taxon>
        <taxon>Arachnida</taxon>
        <taxon>Acari</taxon>
        <taxon>Parasitiformes</taxon>
        <taxon>Ixodida</taxon>
        <taxon>Ixodoidea</taxon>
        <taxon>Ixodidae</taxon>
        <taxon>Rhipicephalinae</taxon>
        <taxon>Rhipicephalus</taxon>
        <taxon>Rhipicephalus</taxon>
    </lineage>
</organism>
<dbReference type="AlphaFoldDB" id="A0A9D4Q6H7"/>
<dbReference type="PANTHER" id="PTHR24111">
    <property type="entry name" value="LEUCINE-RICH REPEAT-CONTAINING PROTEIN 34"/>
    <property type="match status" value="1"/>
</dbReference>
<proteinExistence type="predicted"/>
<keyword evidence="1" id="KW-0677">Repeat</keyword>
<dbReference type="VEuPathDB" id="VectorBase:RSAN_040404"/>
<reference evidence="2" key="1">
    <citation type="journal article" date="2020" name="Cell">
        <title>Large-Scale Comparative Analyses of Tick Genomes Elucidate Their Genetic Diversity and Vector Capacities.</title>
        <authorList>
            <consortium name="Tick Genome and Microbiome Consortium (TIGMIC)"/>
            <person name="Jia N."/>
            <person name="Wang J."/>
            <person name="Shi W."/>
            <person name="Du L."/>
            <person name="Sun Y."/>
            <person name="Zhan W."/>
            <person name="Jiang J.F."/>
            <person name="Wang Q."/>
            <person name="Zhang B."/>
            <person name="Ji P."/>
            <person name="Bell-Sakyi L."/>
            <person name="Cui X.M."/>
            <person name="Yuan T.T."/>
            <person name="Jiang B.G."/>
            <person name="Yang W.F."/>
            <person name="Lam T.T."/>
            <person name="Chang Q.C."/>
            <person name="Ding S.J."/>
            <person name="Wang X.J."/>
            <person name="Zhu J.G."/>
            <person name="Ruan X.D."/>
            <person name="Zhao L."/>
            <person name="Wei J.T."/>
            <person name="Ye R.Z."/>
            <person name="Que T.C."/>
            <person name="Du C.H."/>
            <person name="Zhou Y.H."/>
            <person name="Cheng J.X."/>
            <person name="Dai P.F."/>
            <person name="Guo W.B."/>
            <person name="Han X.H."/>
            <person name="Huang E.J."/>
            <person name="Li L.F."/>
            <person name="Wei W."/>
            <person name="Gao Y.C."/>
            <person name="Liu J.Z."/>
            <person name="Shao H.Z."/>
            <person name="Wang X."/>
            <person name="Wang C.C."/>
            <person name="Yang T.C."/>
            <person name="Huo Q.B."/>
            <person name="Li W."/>
            <person name="Chen H.Y."/>
            <person name="Chen S.E."/>
            <person name="Zhou L.G."/>
            <person name="Ni X.B."/>
            <person name="Tian J.H."/>
            <person name="Sheng Y."/>
            <person name="Liu T."/>
            <person name="Pan Y.S."/>
            <person name="Xia L.Y."/>
            <person name="Li J."/>
            <person name="Zhao F."/>
            <person name="Cao W.C."/>
        </authorList>
    </citation>
    <scope>NUCLEOTIDE SEQUENCE</scope>
    <source>
        <strain evidence="2">Rsan-2018</strain>
    </source>
</reference>
<evidence type="ECO:0000313" key="3">
    <source>
        <dbReference type="Proteomes" id="UP000821837"/>
    </source>
</evidence>
<sequence>MPQNEGAPVSYANQSACLDVATGCFRAAVGDRSGPCSGTHERPCHIIRQLTACNELLFPARMQLREIPGARGQLVLVSIDGSCRLLPEPLDFHLRQSAGFMHSLLKHHKCVASLDVTRSHFDKYSSPLCDALPLSCLKKLTLSCGFPMSRGICAVIPSLTSLEELELDCASSSDSCAEFPMALAALVRASPFLGALSLAGISMEEQATKHLLASLTESGVLKDLTLDGRVVPECCHGELSQYLMSSSSLTSLRFTDESEKTEIAVLEGILHSRTISKVCISAYTGNAEIIQLVARILSENTVVKSFAISSTREEVFLADRVAYDTWLDALGENETLEKLWIFYRIWNRQQWIRFTHILSSKQRLKVYIFCSNKNDHLFTHVCRTLEDSGVHDKASCWLYLVKDNADLLKCKVFSGLFFDWDAHEGLQVTALRQLLDCSHLKSLIIDIRRGNLAVSSALAEYVQSTSLLRELQIEVRIALADELHLAGGAWWRLIVNSLSRNNSIKDLNISGSDMSDGDVESLVDAVSAKTKIRKLTFGACGMMTLNAFVNRLSVGIMGNHTLLDVVLYWPGWTKGKTQRGSCSPSTRQRPETRASWRLRLRSRRLLTHTGYTVSRQVNSRFLSFTPNRYSAAALERICMRHTELLEDLAELMEVSVAEINGMAHRHLRRTASLDAHMRITGVVKERVVCHPRDDGRIQLDDLGEDCWEMVRRFLMLDDVEEAVIHPENRSAIPAATT</sequence>
<dbReference type="Gene3D" id="3.80.10.10">
    <property type="entry name" value="Ribonuclease Inhibitor"/>
    <property type="match status" value="2"/>
</dbReference>
<protein>
    <submittedName>
        <fullName evidence="2">Uncharacterized protein</fullName>
    </submittedName>
</protein>
<dbReference type="EMBL" id="JABSTV010001248">
    <property type="protein sequence ID" value="KAH7968576.1"/>
    <property type="molecule type" value="Genomic_DNA"/>
</dbReference>
<dbReference type="PANTHER" id="PTHR24111:SF0">
    <property type="entry name" value="LEUCINE-RICH REPEAT-CONTAINING PROTEIN"/>
    <property type="match status" value="1"/>
</dbReference>
<comment type="caution">
    <text evidence="2">The sequence shown here is derived from an EMBL/GenBank/DDBJ whole genome shotgun (WGS) entry which is preliminary data.</text>
</comment>
<name>A0A9D4Q6H7_RHISA</name>
<keyword evidence="3" id="KW-1185">Reference proteome</keyword>
<dbReference type="InterPro" id="IPR052201">
    <property type="entry name" value="LRR-containing_regulator"/>
</dbReference>
<dbReference type="Proteomes" id="UP000821837">
    <property type="component" value="Unassembled WGS sequence"/>
</dbReference>
<dbReference type="InterPro" id="IPR032675">
    <property type="entry name" value="LRR_dom_sf"/>
</dbReference>
<gene>
    <name evidence="2" type="ORF">HPB52_009833</name>
</gene>